<accession>A0A8J3HWK0</accession>
<dbReference type="Proteomes" id="UP000612362">
    <property type="component" value="Unassembled WGS sequence"/>
</dbReference>
<keyword evidence="2" id="KW-0812">Transmembrane</keyword>
<keyword evidence="2" id="KW-1133">Transmembrane helix</keyword>
<feature type="compositionally biased region" description="Polar residues" evidence="1">
    <location>
        <begin position="1"/>
        <end position="16"/>
    </location>
</feature>
<keyword evidence="4" id="KW-1185">Reference proteome</keyword>
<dbReference type="EMBL" id="BNJF01000001">
    <property type="protein sequence ID" value="GHO45089.1"/>
    <property type="molecule type" value="Genomic_DNA"/>
</dbReference>
<feature type="transmembrane region" description="Helical" evidence="2">
    <location>
        <begin position="36"/>
        <end position="61"/>
    </location>
</feature>
<dbReference type="InterPro" id="IPR012861">
    <property type="entry name" value="DUF1634"/>
</dbReference>
<evidence type="ECO:0000313" key="3">
    <source>
        <dbReference type="EMBL" id="GHO45089.1"/>
    </source>
</evidence>
<dbReference type="Pfam" id="PF07843">
    <property type="entry name" value="DUF1634"/>
    <property type="match status" value="1"/>
</dbReference>
<evidence type="ECO:0000256" key="2">
    <source>
        <dbReference type="SAM" id="Phobius"/>
    </source>
</evidence>
<gene>
    <name evidence="3" type="primary">ywjH</name>
    <name evidence="3" type="ORF">KSX_32520</name>
</gene>
<dbReference type="RefSeq" id="WP_220194440.1">
    <property type="nucleotide sequence ID" value="NZ_BNJF01000001.1"/>
</dbReference>
<reference evidence="3" key="1">
    <citation type="submission" date="2020-10" db="EMBL/GenBank/DDBJ databases">
        <title>Taxonomic study of unclassified bacteria belonging to the class Ktedonobacteria.</title>
        <authorList>
            <person name="Yabe S."/>
            <person name="Wang C.M."/>
            <person name="Zheng Y."/>
            <person name="Sakai Y."/>
            <person name="Cavaletti L."/>
            <person name="Monciardini P."/>
            <person name="Donadio S."/>
        </authorList>
    </citation>
    <scope>NUCLEOTIDE SEQUENCE</scope>
    <source>
        <strain evidence="3">SOSP1-1</strain>
    </source>
</reference>
<name>A0A8J3HWK0_9CHLR</name>
<dbReference type="AlphaFoldDB" id="A0A8J3HWK0"/>
<feature type="region of interest" description="Disordered" evidence="1">
    <location>
        <begin position="1"/>
        <end position="26"/>
    </location>
</feature>
<feature type="transmembrane region" description="Helical" evidence="2">
    <location>
        <begin position="124"/>
        <end position="142"/>
    </location>
</feature>
<organism evidence="3 4">
    <name type="scientific">Ktedonospora formicarum</name>
    <dbReference type="NCBI Taxonomy" id="2778364"/>
    <lineage>
        <taxon>Bacteria</taxon>
        <taxon>Bacillati</taxon>
        <taxon>Chloroflexota</taxon>
        <taxon>Ktedonobacteria</taxon>
        <taxon>Ktedonobacterales</taxon>
        <taxon>Ktedonobacteraceae</taxon>
        <taxon>Ktedonospora</taxon>
    </lineage>
</organism>
<sequence length="146" mass="16065">MQSHHSSSPENVSDTNNTHHEIAFTPSMPPARINDLISRVLQVGVIASSTVIIIGLLLFLFQPDALKGQHLEDFPHTLDQFTSAIVHLQPLAIIMLGLIILIATPILRVVFSILAFYLEHDYRYVIITCIVLALLIFGMLLGKGGA</sequence>
<evidence type="ECO:0000313" key="4">
    <source>
        <dbReference type="Proteomes" id="UP000612362"/>
    </source>
</evidence>
<proteinExistence type="predicted"/>
<comment type="caution">
    <text evidence="3">The sequence shown here is derived from an EMBL/GenBank/DDBJ whole genome shotgun (WGS) entry which is preliminary data.</text>
</comment>
<protein>
    <submittedName>
        <fullName evidence="3">Membrane protein</fullName>
    </submittedName>
</protein>
<keyword evidence="2" id="KW-0472">Membrane</keyword>
<evidence type="ECO:0000256" key="1">
    <source>
        <dbReference type="SAM" id="MobiDB-lite"/>
    </source>
</evidence>
<feature type="transmembrane region" description="Helical" evidence="2">
    <location>
        <begin position="91"/>
        <end position="118"/>
    </location>
</feature>